<evidence type="ECO:0000256" key="4">
    <source>
        <dbReference type="PIRSR" id="PIRSR000429-1"/>
    </source>
</evidence>
<dbReference type="SUPFAM" id="SSF53901">
    <property type="entry name" value="Thiolase-like"/>
    <property type="match status" value="2"/>
</dbReference>
<evidence type="ECO:0000259" key="7">
    <source>
        <dbReference type="Pfam" id="PF02803"/>
    </source>
</evidence>
<reference evidence="8 9" key="1">
    <citation type="submission" date="2018-08" db="EMBL/GenBank/DDBJ databases">
        <title>Altererythrobacter sp.Ery1 and Ery12, the genome sequencing of novel strains in genus Alterythrobacter.</title>
        <authorList>
            <person name="Cheng H."/>
            <person name="Wu Y.-H."/>
            <person name="Fang C."/>
            <person name="Xu X.-W."/>
        </authorList>
    </citation>
    <scope>NUCLEOTIDE SEQUENCE [LARGE SCALE GENOMIC DNA]</scope>
    <source>
        <strain evidence="8 9">Ery1</strain>
    </source>
</reference>
<keyword evidence="2 5" id="KW-0808">Transferase</keyword>
<comment type="similarity">
    <text evidence="1 5">Belongs to the thiolase-like superfamily. Thiolase family.</text>
</comment>
<dbReference type="Proteomes" id="UP000285092">
    <property type="component" value="Unassembled WGS sequence"/>
</dbReference>
<name>A0A418NHD9_9SPHN</name>
<dbReference type="NCBIfam" id="NF005077">
    <property type="entry name" value="PRK06504.1"/>
    <property type="match status" value="1"/>
</dbReference>
<feature type="active site" description="Acyl-thioester intermediate" evidence="4">
    <location>
        <position position="90"/>
    </location>
</feature>
<dbReference type="AlphaFoldDB" id="A0A418NHD9"/>
<dbReference type="PIRSF" id="PIRSF000429">
    <property type="entry name" value="Ac-CoA_Ac_transf"/>
    <property type="match status" value="1"/>
</dbReference>
<feature type="active site" description="Proton acceptor" evidence="4">
    <location>
        <position position="376"/>
    </location>
</feature>
<dbReference type="EC" id="2.3.1.16" evidence="8"/>
<accession>A0A418NHD9</accession>
<comment type="caution">
    <text evidence="8">The sequence shown here is derived from an EMBL/GenBank/DDBJ whole genome shotgun (WGS) entry which is preliminary data.</text>
</comment>
<protein>
    <submittedName>
        <fullName evidence="8">Acetyl-CoA C-acyltransferase</fullName>
        <ecNumber evidence="8">2.3.1.16</ecNumber>
    </submittedName>
</protein>
<dbReference type="InterPro" id="IPR002155">
    <property type="entry name" value="Thiolase"/>
</dbReference>
<evidence type="ECO:0000256" key="3">
    <source>
        <dbReference type="ARBA" id="ARBA00023315"/>
    </source>
</evidence>
<evidence type="ECO:0000256" key="5">
    <source>
        <dbReference type="RuleBase" id="RU003557"/>
    </source>
</evidence>
<dbReference type="PANTHER" id="PTHR43365:SF1">
    <property type="entry name" value="ACETYL-COA C-ACYLTRANSFERASE"/>
    <property type="match status" value="1"/>
</dbReference>
<proteinExistence type="inferred from homology"/>
<feature type="domain" description="Thiolase N-terminal" evidence="6">
    <location>
        <begin position="5"/>
        <end position="259"/>
    </location>
</feature>
<dbReference type="InterPro" id="IPR020617">
    <property type="entry name" value="Thiolase_C"/>
</dbReference>
<evidence type="ECO:0000256" key="1">
    <source>
        <dbReference type="ARBA" id="ARBA00010982"/>
    </source>
</evidence>
<dbReference type="Pfam" id="PF00108">
    <property type="entry name" value="Thiolase_N"/>
    <property type="match status" value="1"/>
</dbReference>
<dbReference type="NCBIfam" id="TIGR01930">
    <property type="entry name" value="AcCoA-C-Actrans"/>
    <property type="match status" value="1"/>
</dbReference>
<evidence type="ECO:0000313" key="9">
    <source>
        <dbReference type="Proteomes" id="UP000285092"/>
    </source>
</evidence>
<dbReference type="EMBL" id="QXFK01000016">
    <property type="protein sequence ID" value="RIV78009.1"/>
    <property type="molecule type" value="Genomic_DNA"/>
</dbReference>
<dbReference type="PANTHER" id="PTHR43365">
    <property type="entry name" value="BLR7806 PROTEIN"/>
    <property type="match status" value="1"/>
</dbReference>
<feature type="active site" description="Proton acceptor" evidence="4">
    <location>
        <position position="346"/>
    </location>
</feature>
<keyword evidence="9" id="KW-1185">Reference proteome</keyword>
<keyword evidence="3 5" id="KW-0012">Acyltransferase</keyword>
<dbReference type="InterPro" id="IPR016039">
    <property type="entry name" value="Thiolase-like"/>
</dbReference>
<dbReference type="Gene3D" id="3.40.47.10">
    <property type="match status" value="2"/>
</dbReference>
<evidence type="ECO:0000256" key="2">
    <source>
        <dbReference type="ARBA" id="ARBA00022679"/>
    </source>
</evidence>
<dbReference type="RefSeq" id="WP_119513200.1">
    <property type="nucleotide sequence ID" value="NZ_QXFK01000016.1"/>
</dbReference>
<dbReference type="OrthoDB" id="9764638at2"/>
<dbReference type="InterPro" id="IPR020613">
    <property type="entry name" value="Thiolase_CS"/>
</dbReference>
<dbReference type="Pfam" id="PF02803">
    <property type="entry name" value="Thiolase_C"/>
    <property type="match status" value="1"/>
</dbReference>
<sequence>MTTAYLVDAVRTAGGRRGGKLAGVHPVDLAAEALDALVERTGVDPKSVDDVIMGCVTQAGEQSMHVGRNAVLASKLLPQSTPAVTIDRQCGSSQQAVQFAAQAVMSGTQDVVIASGVESMSRVPMGSSLTFHMKEGLGTYKSPGLEEKYPGVLWSQFMGAEMIVEKHGFTKDDLDRFALASHEKAIAATRAGAFDAEIVPVEIEAPDGPQMHRVDEGIRFDATLESIASVKLLSEGGTITAATASQICDGSSAALIVSEKVLKEQGLTPLARIVNLTVTAGDPVIMLEEPLFATDKALRRAGMKIEDIDLYEVNEAFAPVPLAWLKHTGADPERLNVNGGAIALGHPLGASGTKLMATLTHALKARGKKYGLQTMCEGGGIANVTIIEAL</sequence>
<dbReference type="CDD" id="cd00751">
    <property type="entry name" value="thiolase"/>
    <property type="match status" value="1"/>
</dbReference>
<evidence type="ECO:0000259" key="6">
    <source>
        <dbReference type="Pfam" id="PF00108"/>
    </source>
</evidence>
<dbReference type="InterPro" id="IPR020616">
    <property type="entry name" value="Thiolase_N"/>
</dbReference>
<evidence type="ECO:0000313" key="8">
    <source>
        <dbReference type="EMBL" id="RIV78009.1"/>
    </source>
</evidence>
<gene>
    <name evidence="8" type="ORF">D2V04_08960</name>
</gene>
<dbReference type="GO" id="GO:0003988">
    <property type="term" value="F:acetyl-CoA C-acyltransferase activity"/>
    <property type="evidence" value="ECO:0007669"/>
    <property type="project" value="UniProtKB-EC"/>
</dbReference>
<organism evidence="8 9">
    <name type="scientific">Pelagerythrobacter aerophilus</name>
    <dbReference type="NCBI Taxonomy" id="2306995"/>
    <lineage>
        <taxon>Bacteria</taxon>
        <taxon>Pseudomonadati</taxon>
        <taxon>Pseudomonadota</taxon>
        <taxon>Alphaproteobacteria</taxon>
        <taxon>Sphingomonadales</taxon>
        <taxon>Erythrobacteraceae</taxon>
        <taxon>Pelagerythrobacter</taxon>
    </lineage>
</organism>
<feature type="domain" description="Thiolase C-terminal" evidence="7">
    <location>
        <begin position="267"/>
        <end position="388"/>
    </location>
</feature>
<dbReference type="PROSITE" id="PS00737">
    <property type="entry name" value="THIOLASE_2"/>
    <property type="match status" value="1"/>
</dbReference>